<dbReference type="InterPro" id="IPR019734">
    <property type="entry name" value="TPR_rpt"/>
</dbReference>
<dbReference type="SMART" id="SM00028">
    <property type="entry name" value="TPR"/>
    <property type="match status" value="4"/>
</dbReference>
<dbReference type="InterPro" id="IPR011712">
    <property type="entry name" value="Sig_transdc_His_kin_sub3_dim/P"/>
</dbReference>
<evidence type="ECO:0000256" key="9">
    <source>
        <dbReference type="PROSITE-ProRule" id="PRU00339"/>
    </source>
</evidence>
<sequence length="679" mass="78142">MIPKLIQRATVLSLRIIGFLAIMSAAVHPVKAQEFFDQKALHDSLYTILKTSRNDSVKARVSFHLAHYWSLKDFKKAEKYLVQGRSYFKNNRFLLGIYYSSVIDVYLDHDPVKARKALQKADSLLSIYHTKDVYNVLAKSWYSEAISAQNANDEKKALDIIVNKVIPYTKKNGKKESLAMFYSQVGILLMNANQLEKAEEYFSKVILMKSSLSSKRNTLLRAYIYSADAFVMNDQLPEAKTRLDEAVKILDKNPNPADYADYYKAAGSYFEKKGQYETAFLNCEKGIKYAKEIQDTYLENNLLRNQFEILFKAKQYKPAEKILHRLVNNAEYMANFDSRKEVYEQMARISHALNKNDEAYEWQKKYISFSDSLYQAQLDKDILAIEAKFKNSEKEKTIVQLQAGKKQQELKNKNQKLTSWILGITGAALLTGLFFLAFYYKSAKKLSVQKEINHQQHLNEIEHQHHLKLVQEMLDAEERERQRIGRDLHDGLGGMLAGIKMNLTQQQKTEYHNLTTVISRLDESVVELRRIARNMMPESLLKIGLETSLRDLCELLQSDETIIDFQSIDITKTIPDATQMHIYRIVQELLANAIRHGHPSNIMLQCSQNQNIFYITVEDDGKGFDVSLLDQSPGIGFTNIKNRVEYLKGSMEIVSAIGEGTTINIELHVDADHDRKENT</sequence>
<reference evidence="12 13" key="1">
    <citation type="submission" date="2020-12" db="EMBL/GenBank/DDBJ databases">
        <title>Chryseobacterium endoalhailicus sp. nov., isolated from seed of leguminous plant.</title>
        <authorList>
            <person name="Zhang X."/>
        </authorList>
    </citation>
    <scope>NUCLEOTIDE SEQUENCE [LARGE SCALE GENOMIC DNA]</scope>
    <source>
        <strain evidence="12 13">L7</strain>
    </source>
</reference>
<keyword evidence="10" id="KW-1133">Transmembrane helix</keyword>
<dbReference type="PANTHER" id="PTHR24421">
    <property type="entry name" value="NITRATE/NITRITE SENSOR PROTEIN NARX-RELATED"/>
    <property type="match status" value="1"/>
</dbReference>
<dbReference type="SUPFAM" id="SSF55874">
    <property type="entry name" value="ATPase domain of HSP90 chaperone/DNA topoisomerase II/histidine kinase"/>
    <property type="match status" value="1"/>
</dbReference>
<evidence type="ECO:0000313" key="12">
    <source>
        <dbReference type="EMBL" id="MBL1222328.1"/>
    </source>
</evidence>
<evidence type="ECO:0000256" key="4">
    <source>
        <dbReference type="ARBA" id="ARBA00022679"/>
    </source>
</evidence>
<dbReference type="PROSITE" id="PS50005">
    <property type="entry name" value="TPR"/>
    <property type="match status" value="1"/>
</dbReference>
<feature type="repeat" description="TPR" evidence="9">
    <location>
        <begin position="179"/>
        <end position="212"/>
    </location>
</feature>
<name>A0ABS1QKA3_9FLAO</name>
<keyword evidence="10" id="KW-0812">Transmembrane</keyword>
<dbReference type="Gene3D" id="1.20.5.1930">
    <property type="match status" value="1"/>
</dbReference>
<dbReference type="InterPro" id="IPR003594">
    <property type="entry name" value="HATPase_dom"/>
</dbReference>
<dbReference type="Pfam" id="PF02518">
    <property type="entry name" value="HATPase_c"/>
    <property type="match status" value="1"/>
</dbReference>
<comment type="caution">
    <text evidence="12">The sequence shown here is derived from an EMBL/GenBank/DDBJ whole genome shotgun (WGS) entry which is preliminary data.</text>
</comment>
<evidence type="ECO:0000256" key="3">
    <source>
        <dbReference type="ARBA" id="ARBA00022553"/>
    </source>
</evidence>
<evidence type="ECO:0000313" key="13">
    <source>
        <dbReference type="Proteomes" id="UP000661696"/>
    </source>
</evidence>
<comment type="catalytic activity">
    <reaction evidence="1">
        <text>ATP + protein L-histidine = ADP + protein N-phospho-L-histidine.</text>
        <dbReference type="EC" id="2.7.13.3"/>
    </reaction>
</comment>
<dbReference type="SMART" id="SM00387">
    <property type="entry name" value="HATPase_c"/>
    <property type="match status" value="1"/>
</dbReference>
<keyword evidence="4" id="KW-0808">Transferase</keyword>
<dbReference type="InterPro" id="IPR005467">
    <property type="entry name" value="His_kinase_dom"/>
</dbReference>
<feature type="transmembrane region" description="Helical" evidence="10">
    <location>
        <begin position="417"/>
        <end position="440"/>
    </location>
</feature>
<keyword evidence="13" id="KW-1185">Reference proteome</keyword>
<dbReference type="InterPro" id="IPR036890">
    <property type="entry name" value="HATPase_C_sf"/>
</dbReference>
<gene>
    <name evidence="12" type="ORF">JET18_15865</name>
</gene>
<proteinExistence type="predicted"/>
<dbReference type="Pfam" id="PF07730">
    <property type="entry name" value="HisKA_3"/>
    <property type="match status" value="1"/>
</dbReference>
<dbReference type="InterPro" id="IPR011990">
    <property type="entry name" value="TPR-like_helical_dom_sf"/>
</dbReference>
<evidence type="ECO:0000256" key="5">
    <source>
        <dbReference type="ARBA" id="ARBA00022741"/>
    </source>
</evidence>
<feature type="domain" description="Histidine kinase" evidence="11">
    <location>
        <begin position="483"/>
        <end position="671"/>
    </location>
</feature>
<evidence type="ECO:0000256" key="1">
    <source>
        <dbReference type="ARBA" id="ARBA00000085"/>
    </source>
</evidence>
<dbReference type="Gene3D" id="3.30.565.10">
    <property type="entry name" value="Histidine kinase-like ATPase, C-terminal domain"/>
    <property type="match status" value="1"/>
</dbReference>
<evidence type="ECO:0000259" key="11">
    <source>
        <dbReference type="PROSITE" id="PS50109"/>
    </source>
</evidence>
<keyword evidence="6 12" id="KW-0418">Kinase</keyword>
<evidence type="ECO:0000256" key="7">
    <source>
        <dbReference type="ARBA" id="ARBA00022840"/>
    </source>
</evidence>
<evidence type="ECO:0000256" key="8">
    <source>
        <dbReference type="ARBA" id="ARBA00023012"/>
    </source>
</evidence>
<keyword evidence="8" id="KW-0902">Two-component regulatory system</keyword>
<dbReference type="PANTHER" id="PTHR24421:SF10">
    <property type="entry name" value="NITRATE_NITRITE SENSOR PROTEIN NARQ"/>
    <property type="match status" value="1"/>
</dbReference>
<dbReference type="EC" id="2.7.13.3" evidence="2"/>
<keyword evidence="9" id="KW-0802">TPR repeat</keyword>
<evidence type="ECO:0000256" key="10">
    <source>
        <dbReference type="SAM" id="Phobius"/>
    </source>
</evidence>
<keyword evidence="7" id="KW-0067">ATP-binding</keyword>
<dbReference type="InterPro" id="IPR050482">
    <property type="entry name" value="Sensor_HK_TwoCompSys"/>
</dbReference>
<evidence type="ECO:0000256" key="2">
    <source>
        <dbReference type="ARBA" id="ARBA00012438"/>
    </source>
</evidence>
<dbReference type="EMBL" id="JAELVM010000003">
    <property type="protein sequence ID" value="MBL1222328.1"/>
    <property type="molecule type" value="Genomic_DNA"/>
</dbReference>
<accession>A0ABS1QKA3</accession>
<dbReference type="CDD" id="cd16917">
    <property type="entry name" value="HATPase_UhpB-NarQ-NarX-like"/>
    <property type="match status" value="1"/>
</dbReference>
<keyword evidence="10" id="KW-0472">Membrane</keyword>
<dbReference type="GO" id="GO:0016301">
    <property type="term" value="F:kinase activity"/>
    <property type="evidence" value="ECO:0007669"/>
    <property type="project" value="UniProtKB-KW"/>
</dbReference>
<keyword evidence="3" id="KW-0597">Phosphoprotein</keyword>
<dbReference type="Gene3D" id="1.25.40.10">
    <property type="entry name" value="Tetratricopeptide repeat domain"/>
    <property type="match status" value="2"/>
</dbReference>
<dbReference type="RefSeq" id="WP_202092622.1">
    <property type="nucleotide sequence ID" value="NZ_JAELVM010000003.1"/>
</dbReference>
<dbReference type="Proteomes" id="UP000661696">
    <property type="component" value="Unassembled WGS sequence"/>
</dbReference>
<organism evidence="12 13">
    <name type="scientific">Chryseobacterium endalhagicum</name>
    <dbReference type="NCBI Taxonomy" id="2797638"/>
    <lineage>
        <taxon>Bacteria</taxon>
        <taxon>Pseudomonadati</taxon>
        <taxon>Bacteroidota</taxon>
        <taxon>Flavobacteriia</taxon>
        <taxon>Flavobacteriales</taxon>
        <taxon>Weeksellaceae</taxon>
        <taxon>Chryseobacterium group</taxon>
        <taxon>Chryseobacterium</taxon>
    </lineage>
</organism>
<keyword evidence="5" id="KW-0547">Nucleotide-binding</keyword>
<evidence type="ECO:0000256" key="6">
    <source>
        <dbReference type="ARBA" id="ARBA00022777"/>
    </source>
</evidence>
<dbReference type="SUPFAM" id="SSF48452">
    <property type="entry name" value="TPR-like"/>
    <property type="match status" value="1"/>
</dbReference>
<protein>
    <recommendedName>
        <fullName evidence="2">histidine kinase</fullName>
        <ecNumber evidence="2">2.7.13.3</ecNumber>
    </recommendedName>
</protein>
<dbReference type="PROSITE" id="PS50109">
    <property type="entry name" value="HIS_KIN"/>
    <property type="match status" value="1"/>
</dbReference>